<dbReference type="EMBL" id="CACRXK020002210">
    <property type="protein sequence ID" value="CAB3993214.1"/>
    <property type="molecule type" value="Genomic_DNA"/>
</dbReference>
<evidence type="ECO:0000256" key="6">
    <source>
        <dbReference type="ARBA" id="ARBA00047662"/>
    </source>
</evidence>
<dbReference type="Pfam" id="PF00561">
    <property type="entry name" value="Abhydrolase_1"/>
    <property type="match status" value="1"/>
</dbReference>
<comment type="subcellular location">
    <subcellularLocation>
        <location evidence="3">Late endosome membrane</location>
        <topology evidence="3">Single-pass type II membrane protein</topology>
    </subcellularLocation>
    <subcellularLocation>
        <location evidence="4">Lysosome membrane</location>
        <topology evidence="4">Single-pass type II membrane protein</topology>
    </subcellularLocation>
    <subcellularLocation>
        <location evidence="5">Mitochondrion membrane</location>
        <topology evidence="5">Single-pass type II membrane protein</topology>
    </subcellularLocation>
</comment>
<sequence>MLDYHTGWPFFLVVLSKLVLLTVTLVSIYFLRPVWLILAWTWYRTWRAGLKKHHLKITDELQIAYLERKGNMANSEVLLFVHGFTGDKAIFCDVVRYLPTNYHVILIDLPGHGESKPNDDKSDYRPSVLVDYVHKFVKAYGFGDRKLCMIGSSMGGAIAGIYAARYSDESLSSVVLVCPAGIHSPEVTEFLKKSHDDLGKNVEGSVLLPNTTQEFNDMLHLVMYHKINMPSNIAMAFLELKQMKADVHKKVMSDMKIDGEYLMLDKVLEEIQHPVLCVWGENDQILHVSGSIVIKQRVKNAEIHVLDRCGHAVTLDRPRKLVKIITRFLEKVTTTT</sequence>
<dbReference type="GO" id="GO:0005765">
    <property type="term" value="C:lysosomal membrane"/>
    <property type="evidence" value="ECO:0007669"/>
    <property type="project" value="UniProtKB-SubCell"/>
</dbReference>
<dbReference type="GO" id="GO:0046464">
    <property type="term" value="P:acylglycerol catabolic process"/>
    <property type="evidence" value="ECO:0007669"/>
    <property type="project" value="TreeGrafter"/>
</dbReference>
<evidence type="ECO:0000256" key="3">
    <source>
        <dbReference type="ARBA" id="ARBA00037797"/>
    </source>
</evidence>
<dbReference type="InterPro" id="IPR029058">
    <property type="entry name" value="AB_hydrolase_fold"/>
</dbReference>
<name>A0A7D9HUL2_PARCT</name>
<evidence type="ECO:0000256" key="7">
    <source>
        <dbReference type="ARBA" id="ARBA00049568"/>
    </source>
</evidence>
<dbReference type="InterPro" id="IPR050266">
    <property type="entry name" value="AB_hydrolase_sf"/>
</dbReference>
<evidence type="ECO:0000256" key="4">
    <source>
        <dbReference type="ARBA" id="ARBA00037874"/>
    </source>
</evidence>
<dbReference type="AlphaFoldDB" id="A0A7D9HUL2"/>
<protein>
    <recommendedName>
        <fullName evidence="2">acylglycerol lipase</fullName>
        <ecNumber evidence="2">3.1.1.23</ecNumber>
    </recommendedName>
</protein>
<keyword evidence="10" id="KW-1185">Reference proteome</keyword>
<evidence type="ECO:0000256" key="2">
    <source>
        <dbReference type="ARBA" id="ARBA00013254"/>
    </source>
</evidence>
<gene>
    <name evidence="9" type="ORF">PACLA_8A034577</name>
</gene>
<dbReference type="GO" id="GO:0031966">
    <property type="term" value="C:mitochondrial membrane"/>
    <property type="evidence" value="ECO:0007669"/>
    <property type="project" value="UniProtKB-SubCell"/>
</dbReference>
<dbReference type="PANTHER" id="PTHR43798:SF5">
    <property type="entry name" value="MONOACYLGLYCEROL LIPASE ABHD6"/>
    <property type="match status" value="1"/>
</dbReference>
<comment type="function">
    <text evidence="7">Lipase that preferentially hydrolysis medium-chain saturated monoacylglycerols including 2-arachidonoylglycerol. Through 2-arachidonoylglycerol degradation may regulate endocannabinoid signaling pathways. Also has a lysophosphatidyl lipase activity with a preference for lysophosphatidylglycerol among other lysophospholipids. Also able to degrade bis(monoacylglycero)phosphate (BMP) and constitutes the major enzyme for BMP catabolism. BMP, also known as lysobisphosphatidic acid, is enriched in late endosomes and lysosomes and plays a key role in the formation of intraluminal vesicles and in lipid sorting.</text>
</comment>
<proteinExistence type="predicted"/>
<evidence type="ECO:0000259" key="8">
    <source>
        <dbReference type="Pfam" id="PF00561"/>
    </source>
</evidence>
<evidence type="ECO:0000313" key="9">
    <source>
        <dbReference type="EMBL" id="CAB3993214.1"/>
    </source>
</evidence>
<dbReference type="PRINTS" id="PR00111">
    <property type="entry name" value="ABHYDROLASE"/>
</dbReference>
<dbReference type="InterPro" id="IPR000073">
    <property type="entry name" value="AB_hydrolase_1"/>
</dbReference>
<dbReference type="EC" id="3.1.1.23" evidence="2"/>
<comment type="caution">
    <text evidence="9">The sequence shown here is derived from an EMBL/GenBank/DDBJ whole genome shotgun (WGS) entry which is preliminary data.</text>
</comment>
<organism evidence="9 10">
    <name type="scientific">Paramuricea clavata</name>
    <name type="common">Red gorgonian</name>
    <name type="synonym">Violescent sea-whip</name>
    <dbReference type="NCBI Taxonomy" id="317549"/>
    <lineage>
        <taxon>Eukaryota</taxon>
        <taxon>Metazoa</taxon>
        <taxon>Cnidaria</taxon>
        <taxon>Anthozoa</taxon>
        <taxon>Octocorallia</taxon>
        <taxon>Malacalcyonacea</taxon>
        <taxon>Plexauridae</taxon>
        <taxon>Paramuricea</taxon>
    </lineage>
</organism>
<dbReference type="Gene3D" id="3.40.50.1820">
    <property type="entry name" value="alpha/beta hydrolase"/>
    <property type="match status" value="1"/>
</dbReference>
<dbReference type="OrthoDB" id="6431331at2759"/>
<comment type="catalytic activity">
    <reaction evidence="1">
        <text>Hydrolyzes glycerol monoesters of long-chain fatty acids.</text>
        <dbReference type="EC" id="3.1.1.23"/>
    </reaction>
</comment>
<reference evidence="9" key="1">
    <citation type="submission" date="2020-04" db="EMBL/GenBank/DDBJ databases">
        <authorList>
            <person name="Alioto T."/>
            <person name="Alioto T."/>
            <person name="Gomez Garrido J."/>
        </authorList>
    </citation>
    <scope>NUCLEOTIDE SEQUENCE</scope>
    <source>
        <strain evidence="9">A484AB</strain>
    </source>
</reference>
<evidence type="ECO:0000256" key="5">
    <source>
        <dbReference type="ARBA" id="ARBA00046308"/>
    </source>
</evidence>
<feature type="domain" description="AB hydrolase-1" evidence="8">
    <location>
        <begin position="77"/>
        <end position="318"/>
    </location>
</feature>
<evidence type="ECO:0000256" key="1">
    <source>
        <dbReference type="ARBA" id="ARBA00001613"/>
    </source>
</evidence>
<dbReference type="SUPFAM" id="SSF53474">
    <property type="entry name" value="alpha/beta-Hydrolases"/>
    <property type="match status" value="1"/>
</dbReference>
<dbReference type="Proteomes" id="UP001152795">
    <property type="component" value="Unassembled WGS sequence"/>
</dbReference>
<comment type="catalytic activity">
    <reaction evidence="6">
        <text>1-dodecanoylglycerol + H2O = dodecanoate + glycerol + H(+)</text>
        <dbReference type="Rhea" id="RHEA:44316"/>
        <dbReference type="ChEBI" id="CHEBI:15377"/>
        <dbReference type="ChEBI" id="CHEBI:15378"/>
        <dbReference type="ChEBI" id="CHEBI:17754"/>
        <dbReference type="ChEBI" id="CHEBI:18262"/>
        <dbReference type="ChEBI" id="CHEBI:75539"/>
    </reaction>
</comment>
<dbReference type="GO" id="GO:0031902">
    <property type="term" value="C:late endosome membrane"/>
    <property type="evidence" value="ECO:0007669"/>
    <property type="project" value="UniProtKB-SubCell"/>
</dbReference>
<evidence type="ECO:0000313" key="10">
    <source>
        <dbReference type="Proteomes" id="UP001152795"/>
    </source>
</evidence>
<accession>A0A7D9HUL2</accession>
<dbReference type="GO" id="GO:0047372">
    <property type="term" value="F:monoacylglycerol lipase activity"/>
    <property type="evidence" value="ECO:0007669"/>
    <property type="project" value="UniProtKB-EC"/>
</dbReference>
<dbReference type="PANTHER" id="PTHR43798">
    <property type="entry name" value="MONOACYLGLYCEROL LIPASE"/>
    <property type="match status" value="1"/>
</dbReference>